<evidence type="ECO:0000256" key="3">
    <source>
        <dbReference type="ARBA" id="ARBA00008000"/>
    </source>
</evidence>
<keyword evidence="12" id="KW-0812">Transmembrane</keyword>
<evidence type="ECO:0000256" key="9">
    <source>
        <dbReference type="ARBA" id="ARBA00038897"/>
    </source>
</evidence>
<sequence length="570" mass="63421">MFYRGAAPKIGFRITQRQRFQRTNQFQRFLASSAKSTKTDAKSPSRVLLISVFTTGAIVGFYFAVRKVLNNPPEFLFPSSSKTELADLPSPQYANLLEFKVAKDKFLELLGKENVSETSNDIETHTKNNYTLHEPEPNEKPQLILYPSSTAQVSEIMKIAHDFKIPIVPFSGGTSIEGQYISTRQPCIIVDLSKLNKIIKFNEKDLDITVGAGVSWLDINEYVEPFGLMFGPDPAPGALIGGMIGTSCSGTNAMRYGTMKENVVNLTVVLADGSVIKTKQRAKKSSNGYNLTNLFIGSEGTLGIVTEATVKLHIKPKYETVAVVSFNSIVDATDTVTDLISQGVQLNAVELLDEKMMSCINYSNQTSKKWDVKPTLFFKIGNNNSKILKELIKDVQNISKTHNYHNFQFAKNEAQQVELWSARKSIFWSSIDYGRSQVSPDVKIWSTDVAVPISNLSSMIEETIKDTEQTGLYTTIVGHVGDGNFHCLVMYDVKDSAKAMALVNRMTERSIKYEGTCSGEHGIGVSKRSHLEVELGKDTIDVMRKIKLSLDPLKIMNPDKIFKIDPSDKK</sequence>
<dbReference type="GO" id="GO:0005739">
    <property type="term" value="C:mitochondrion"/>
    <property type="evidence" value="ECO:0007669"/>
    <property type="project" value="UniProtKB-SubCell"/>
</dbReference>
<dbReference type="EMBL" id="KV454209">
    <property type="protein sequence ID" value="ODQ60953.1"/>
    <property type="molecule type" value="Genomic_DNA"/>
</dbReference>
<dbReference type="EC" id="1.1.2.4" evidence="9"/>
<evidence type="ECO:0000256" key="11">
    <source>
        <dbReference type="ARBA" id="ARBA00083446"/>
    </source>
</evidence>
<evidence type="ECO:0000256" key="10">
    <source>
        <dbReference type="ARBA" id="ARBA00051436"/>
    </source>
</evidence>
<keyword evidence="8" id="KW-0496">Mitochondrion</keyword>
<name>A0A1E3P6J2_WICAA</name>
<evidence type="ECO:0000256" key="5">
    <source>
        <dbReference type="ARBA" id="ARBA00022827"/>
    </source>
</evidence>
<dbReference type="GO" id="GO:0071949">
    <property type="term" value="F:FAD binding"/>
    <property type="evidence" value="ECO:0007669"/>
    <property type="project" value="InterPro"/>
</dbReference>
<dbReference type="InterPro" id="IPR016169">
    <property type="entry name" value="FAD-bd_PCMH_sub2"/>
</dbReference>
<dbReference type="Pfam" id="PF01565">
    <property type="entry name" value="FAD_binding_4"/>
    <property type="match status" value="1"/>
</dbReference>
<evidence type="ECO:0000259" key="13">
    <source>
        <dbReference type="PROSITE" id="PS51387"/>
    </source>
</evidence>
<comment type="similarity">
    <text evidence="3">Belongs to the FAD-binding oxidoreductase/transferase type 4 family.</text>
</comment>
<keyword evidence="4" id="KW-0285">Flavoprotein</keyword>
<dbReference type="RefSeq" id="XP_019040160.1">
    <property type="nucleotide sequence ID" value="XM_019181479.1"/>
</dbReference>
<keyword evidence="5" id="KW-0274">FAD</keyword>
<dbReference type="Proteomes" id="UP000094112">
    <property type="component" value="Unassembled WGS sequence"/>
</dbReference>
<dbReference type="InterPro" id="IPR004113">
    <property type="entry name" value="FAD-bd_oxidored_4_C"/>
</dbReference>
<dbReference type="Pfam" id="PF02913">
    <property type="entry name" value="FAD-oxidase_C"/>
    <property type="match status" value="1"/>
</dbReference>
<dbReference type="Gene3D" id="1.10.45.10">
    <property type="entry name" value="Vanillyl-alcohol Oxidase, Chain A, domain 4"/>
    <property type="match status" value="1"/>
</dbReference>
<keyword evidence="15" id="KW-1185">Reference proteome</keyword>
<evidence type="ECO:0000256" key="12">
    <source>
        <dbReference type="SAM" id="Phobius"/>
    </source>
</evidence>
<comment type="catalytic activity">
    <reaction evidence="10">
        <text>(R)-lactate + 2 Fe(III)-[cytochrome c] = 2 Fe(II)-[cytochrome c] + pyruvate + 2 H(+)</text>
        <dbReference type="Rhea" id="RHEA:13521"/>
        <dbReference type="Rhea" id="RHEA-COMP:10350"/>
        <dbReference type="Rhea" id="RHEA-COMP:14399"/>
        <dbReference type="ChEBI" id="CHEBI:15361"/>
        <dbReference type="ChEBI" id="CHEBI:15378"/>
        <dbReference type="ChEBI" id="CHEBI:16004"/>
        <dbReference type="ChEBI" id="CHEBI:29033"/>
        <dbReference type="ChEBI" id="CHEBI:29034"/>
        <dbReference type="EC" id="1.1.2.4"/>
    </reaction>
</comment>
<dbReference type="Gene3D" id="3.30.70.2740">
    <property type="match status" value="1"/>
</dbReference>
<evidence type="ECO:0000256" key="1">
    <source>
        <dbReference type="ARBA" id="ARBA00001974"/>
    </source>
</evidence>
<evidence type="ECO:0000313" key="14">
    <source>
        <dbReference type="EMBL" id="ODQ60953.1"/>
    </source>
</evidence>
<dbReference type="InterPro" id="IPR036318">
    <property type="entry name" value="FAD-bd_PCMH-like_sf"/>
</dbReference>
<dbReference type="FunFam" id="3.30.465.10:FF:000014">
    <property type="entry name" value="D-lactate dehydrogenase (Cytochrome), putative"/>
    <property type="match status" value="1"/>
</dbReference>
<evidence type="ECO:0000313" key="15">
    <source>
        <dbReference type="Proteomes" id="UP000094112"/>
    </source>
</evidence>
<proteinExistence type="inferred from homology"/>
<dbReference type="OrthoDB" id="7786253at2759"/>
<dbReference type="GeneID" id="30198725"/>
<dbReference type="FunFam" id="1.10.45.10:FF:000001">
    <property type="entry name" value="D-lactate dehydrogenase mitochondrial"/>
    <property type="match status" value="1"/>
</dbReference>
<keyword evidence="12" id="KW-1133">Transmembrane helix</keyword>
<dbReference type="AlphaFoldDB" id="A0A1E3P6J2"/>
<evidence type="ECO:0000256" key="4">
    <source>
        <dbReference type="ARBA" id="ARBA00022630"/>
    </source>
</evidence>
<accession>A0A1E3P6J2</accession>
<comment type="subcellular location">
    <subcellularLocation>
        <location evidence="2">Mitochondrion</location>
    </subcellularLocation>
</comment>
<feature type="domain" description="FAD-binding PCMH-type" evidence="13">
    <location>
        <begin position="137"/>
        <end position="315"/>
    </location>
</feature>
<dbReference type="SUPFAM" id="SSF56176">
    <property type="entry name" value="FAD-binding/transporter-associated domain-like"/>
    <property type="match status" value="1"/>
</dbReference>
<dbReference type="GO" id="GO:0004458">
    <property type="term" value="F:D-lactate dehydrogenase (cytochrome) activity"/>
    <property type="evidence" value="ECO:0007669"/>
    <property type="project" value="UniProtKB-EC"/>
</dbReference>
<dbReference type="STRING" id="683960.A0A1E3P6J2"/>
<dbReference type="InterPro" id="IPR016166">
    <property type="entry name" value="FAD-bd_PCMH"/>
</dbReference>
<evidence type="ECO:0000256" key="8">
    <source>
        <dbReference type="ARBA" id="ARBA00023128"/>
    </source>
</evidence>
<dbReference type="PANTHER" id="PTHR11748:SF111">
    <property type="entry name" value="D-LACTATE DEHYDROGENASE, MITOCHONDRIAL-RELATED"/>
    <property type="match status" value="1"/>
</dbReference>
<keyword evidence="12" id="KW-0472">Membrane</keyword>
<keyword evidence="6" id="KW-0809">Transit peptide</keyword>
<dbReference type="Gene3D" id="3.30.465.10">
    <property type="match status" value="1"/>
</dbReference>
<dbReference type="PROSITE" id="PS51387">
    <property type="entry name" value="FAD_PCMH"/>
    <property type="match status" value="1"/>
</dbReference>
<dbReference type="FunFam" id="3.30.70.2740:FF:000001">
    <property type="entry name" value="D-lactate dehydrogenase mitochondrial"/>
    <property type="match status" value="1"/>
</dbReference>
<protein>
    <recommendedName>
        <fullName evidence="9">D-lactate dehydrogenase (cytochrome)</fullName>
        <ecNumber evidence="9">1.1.2.4</ecNumber>
    </recommendedName>
    <alternativeName>
        <fullName evidence="11">D-lactate ferricytochrome C oxidoreductase</fullName>
    </alternativeName>
</protein>
<organism evidence="14 15">
    <name type="scientific">Wickerhamomyces anomalus (strain ATCC 58044 / CBS 1984 / NCYC 433 / NRRL Y-366-8)</name>
    <name type="common">Yeast</name>
    <name type="synonym">Hansenula anomala</name>
    <dbReference type="NCBI Taxonomy" id="683960"/>
    <lineage>
        <taxon>Eukaryota</taxon>
        <taxon>Fungi</taxon>
        <taxon>Dikarya</taxon>
        <taxon>Ascomycota</taxon>
        <taxon>Saccharomycotina</taxon>
        <taxon>Saccharomycetes</taxon>
        <taxon>Phaffomycetales</taxon>
        <taxon>Wickerhamomycetaceae</taxon>
        <taxon>Wickerhamomyces</taxon>
    </lineage>
</organism>
<keyword evidence="7" id="KW-0560">Oxidoreductase</keyword>
<dbReference type="SUPFAM" id="SSF55103">
    <property type="entry name" value="FAD-linked oxidases, C-terminal domain"/>
    <property type="match status" value="1"/>
</dbReference>
<dbReference type="PANTHER" id="PTHR11748">
    <property type="entry name" value="D-LACTATE DEHYDROGENASE"/>
    <property type="match status" value="1"/>
</dbReference>
<reference evidence="14 15" key="1">
    <citation type="journal article" date="2016" name="Proc. Natl. Acad. Sci. U.S.A.">
        <title>Comparative genomics of biotechnologically important yeasts.</title>
        <authorList>
            <person name="Riley R."/>
            <person name="Haridas S."/>
            <person name="Wolfe K.H."/>
            <person name="Lopes M.R."/>
            <person name="Hittinger C.T."/>
            <person name="Goeker M."/>
            <person name="Salamov A.A."/>
            <person name="Wisecaver J.H."/>
            <person name="Long T.M."/>
            <person name="Calvey C.H."/>
            <person name="Aerts A.L."/>
            <person name="Barry K.W."/>
            <person name="Choi C."/>
            <person name="Clum A."/>
            <person name="Coughlan A.Y."/>
            <person name="Deshpande S."/>
            <person name="Douglass A.P."/>
            <person name="Hanson S.J."/>
            <person name="Klenk H.-P."/>
            <person name="LaButti K.M."/>
            <person name="Lapidus A."/>
            <person name="Lindquist E.A."/>
            <person name="Lipzen A.M."/>
            <person name="Meier-Kolthoff J.P."/>
            <person name="Ohm R.A."/>
            <person name="Otillar R.P."/>
            <person name="Pangilinan J.L."/>
            <person name="Peng Y."/>
            <person name="Rokas A."/>
            <person name="Rosa C.A."/>
            <person name="Scheuner C."/>
            <person name="Sibirny A.A."/>
            <person name="Slot J.C."/>
            <person name="Stielow J.B."/>
            <person name="Sun H."/>
            <person name="Kurtzman C.P."/>
            <person name="Blackwell M."/>
            <person name="Grigoriev I.V."/>
            <person name="Jeffries T.W."/>
        </authorList>
    </citation>
    <scope>NUCLEOTIDE SEQUENCE [LARGE SCALE GENOMIC DNA]</scope>
    <source>
        <strain evidence="15">ATCC 58044 / CBS 1984 / NCYC 433 / NRRL Y-366-8</strain>
    </source>
</reference>
<evidence type="ECO:0000256" key="2">
    <source>
        <dbReference type="ARBA" id="ARBA00004173"/>
    </source>
</evidence>
<dbReference type="InterPro" id="IPR016171">
    <property type="entry name" value="Vanillyl_alc_oxidase_C-sub2"/>
</dbReference>
<gene>
    <name evidence="14" type="ORF">WICANDRAFT_28347</name>
</gene>
<dbReference type="InterPro" id="IPR006094">
    <property type="entry name" value="Oxid_FAD_bind_N"/>
</dbReference>
<dbReference type="GO" id="GO:1903457">
    <property type="term" value="P:lactate catabolic process"/>
    <property type="evidence" value="ECO:0007669"/>
    <property type="project" value="TreeGrafter"/>
</dbReference>
<dbReference type="InterPro" id="IPR016164">
    <property type="entry name" value="FAD-linked_Oxase-like_C"/>
</dbReference>
<comment type="cofactor">
    <cofactor evidence="1">
        <name>FAD</name>
        <dbReference type="ChEBI" id="CHEBI:57692"/>
    </cofactor>
</comment>
<evidence type="ECO:0000256" key="6">
    <source>
        <dbReference type="ARBA" id="ARBA00022946"/>
    </source>
</evidence>
<dbReference type="GO" id="GO:0008720">
    <property type="term" value="F:D-lactate dehydrogenase (NAD+) activity"/>
    <property type="evidence" value="ECO:0007669"/>
    <property type="project" value="TreeGrafter"/>
</dbReference>
<evidence type="ECO:0000256" key="7">
    <source>
        <dbReference type="ARBA" id="ARBA00023002"/>
    </source>
</evidence>
<feature type="transmembrane region" description="Helical" evidence="12">
    <location>
        <begin position="47"/>
        <end position="65"/>
    </location>
</feature>